<proteinExistence type="predicted"/>
<comment type="caution">
    <text evidence="1">The sequence shown here is derived from an EMBL/GenBank/DDBJ whole genome shotgun (WGS) entry which is preliminary data.</text>
</comment>
<gene>
    <name evidence="1" type="ORF">Tci_016693</name>
</gene>
<dbReference type="EMBL" id="BKCJ010001883">
    <property type="protein sequence ID" value="GEU44715.1"/>
    <property type="molecule type" value="Genomic_DNA"/>
</dbReference>
<evidence type="ECO:0000313" key="1">
    <source>
        <dbReference type="EMBL" id="GEU44715.1"/>
    </source>
</evidence>
<accession>A0A6L2K9M5</accession>
<reference evidence="1" key="1">
    <citation type="journal article" date="2019" name="Sci. Rep.">
        <title>Draft genome of Tanacetum cinerariifolium, the natural source of mosquito coil.</title>
        <authorList>
            <person name="Yamashiro T."/>
            <person name="Shiraishi A."/>
            <person name="Satake H."/>
            <person name="Nakayama K."/>
        </authorList>
    </citation>
    <scope>NUCLEOTIDE SEQUENCE</scope>
</reference>
<organism evidence="1">
    <name type="scientific">Tanacetum cinerariifolium</name>
    <name type="common">Dalmatian daisy</name>
    <name type="synonym">Chrysanthemum cinerariifolium</name>
    <dbReference type="NCBI Taxonomy" id="118510"/>
    <lineage>
        <taxon>Eukaryota</taxon>
        <taxon>Viridiplantae</taxon>
        <taxon>Streptophyta</taxon>
        <taxon>Embryophyta</taxon>
        <taxon>Tracheophyta</taxon>
        <taxon>Spermatophyta</taxon>
        <taxon>Magnoliopsida</taxon>
        <taxon>eudicotyledons</taxon>
        <taxon>Gunneridae</taxon>
        <taxon>Pentapetalae</taxon>
        <taxon>asterids</taxon>
        <taxon>campanulids</taxon>
        <taxon>Asterales</taxon>
        <taxon>Asteraceae</taxon>
        <taxon>Asteroideae</taxon>
        <taxon>Anthemideae</taxon>
        <taxon>Anthemidinae</taxon>
        <taxon>Tanacetum</taxon>
    </lineage>
</organism>
<keyword evidence="1" id="KW-0548">Nucleotidyltransferase</keyword>
<dbReference type="PANTHER" id="PTHR48462">
    <property type="entry name" value="PROTEIN, PUTATIVE-RELATED"/>
    <property type="match status" value="1"/>
</dbReference>
<keyword evidence="1" id="KW-0695">RNA-directed DNA polymerase</keyword>
<name>A0A6L2K9M5_TANCI</name>
<dbReference type="PANTHER" id="PTHR48462:SF1">
    <property type="entry name" value="PROTEIN, PUTATIVE-RELATED"/>
    <property type="match status" value="1"/>
</dbReference>
<keyword evidence="1" id="KW-0808">Transferase</keyword>
<dbReference type="GO" id="GO:0003964">
    <property type="term" value="F:RNA-directed DNA polymerase activity"/>
    <property type="evidence" value="ECO:0007669"/>
    <property type="project" value="UniProtKB-KW"/>
</dbReference>
<sequence>MITHIENEKELIIKTLESLLKSLFGDASLPIRLVGLGLYSKIVVSSYAFVPSKAHSWVLEDHILRDSGICGMDDDYVSALACLRGLSGRGFTLNRAALKAASCKVTKHENDCIEYQHVFIPFVFDPFGFLAPEAVKLLNRVQQVLVDLFKARTSGWKANLISIGERLTRIKSVLESLGIYYLSIFKVPKMVVESLESLRVVFFSGGHEDNKKIVLVKWSNILGSLDKGGLGTAIQGDEAGVDLRGCQTNKLWASIVGKINHLHSSGIVLLNSIRFQVGNGLSIRFWKDTWLGCDSCIRNLSNDDTFSVNKVRKYIDECYLPMLSPCTRCPYLYDHVNPATRRRINQSISGKLHNKNANESWALLEDLALYDNKIWNDPRDFAKLVKAISLPQDVPTTSDRHLIKHKNQVQRLMEAHLAPKSSGQVNKITSSCEICSGPMTLNIAWKILNKLLLITHPRVLTKREASGSLSNPSKTIMVTPIIWHGKVTQTFGGGNPKILKTNFQTHLIIFSPTV</sequence>
<protein>
    <submittedName>
        <fullName evidence="1">RNA-directed DNA polymerase, eukaryota, reverse transcriptase zinc-binding domain protein</fullName>
    </submittedName>
</protein>
<dbReference type="AlphaFoldDB" id="A0A6L2K9M5"/>